<comment type="caution">
    <text evidence="2">The sequence shown here is derived from an EMBL/GenBank/DDBJ whole genome shotgun (WGS) entry which is preliminary data.</text>
</comment>
<dbReference type="Gene3D" id="3.40.50.1820">
    <property type="entry name" value="alpha/beta hydrolase"/>
    <property type="match status" value="1"/>
</dbReference>
<accession>A0AAE8AZC1</accession>
<organism evidence="2 3">
    <name type="scientific">Streptococcus parasanguinis</name>
    <dbReference type="NCBI Taxonomy" id="1318"/>
    <lineage>
        <taxon>Bacteria</taxon>
        <taxon>Bacillati</taxon>
        <taxon>Bacillota</taxon>
        <taxon>Bacilli</taxon>
        <taxon>Lactobacillales</taxon>
        <taxon>Streptococcaceae</taxon>
        <taxon>Streptococcus</taxon>
    </lineage>
</organism>
<dbReference type="Pfam" id="PF07859">
    <property type="entry name" value="Abhydrolase_3"/>
    <property type="match status" value="1"/>
</dbReference>
<evidence type="ECO:0000313" key="2">
    <source>
        <dbReference type="EMBL" id="RHN27172.1"/>
    </source>
</evidence>
<feature type="domain" description="Alpha/beta hydrolase fold-3" evidence="1">
    <location>
        <begin position="5"/>
        <end position="74"/>
    </location>
</feature>
<dbReference type="RefSeq" id="WP_118396491.1">
    <property type="nucleotide sequence ID" value="NZ_CABJDC010000001.1"/>
</dbReference>
<protein>
    <recommendedName>
        <fullName evidence="1">Alpha/beta hydrolase fold-3 domain-containing protein</fullName>
    </recommendedName>
</protein>
<dbReference type="EMBL" id="QRQU01000001">
    <property type="protein sequence ID" value="RHN27172.1"/>
    <property type="molecule type" value="Genomic_DNA"/>
</dbReference>
<evidence type="ECO:0000313" key="3">
    <source>
        <dbReference type="Proteomes" id="UP000285725"/>
    </source>
</evidence>
<proteinExistence type="predicted"/>
<dbReference type="InterPro" id="IPR029058">
    <property type="entry name" value="AB_hydrolase_fold"/>
</dbReference>
<gene>
    <name evidence="2" type="ORF">DWZ19_01610</name>
</gene>
<dbReference type="SUPFAM" id="SSF53474">
    <property type="entry name" value="alpha/beta-Hydrolases"/>
    <property type="match status" value="1"/>
</dbReference>
<dbReference type="GO" id="GO:0016787">
    <property type="term" value="F:hydrolase activity"/>
    <property type="evidence" value="ECO:0007669"/>
    <property type="project" value="InterPro"/>
</dbReference>
<dbReference type="Proteomes" id="UP000285725">
    <property type="component" value="Unassembled WGS sequence"/>
</dbReference>
<dbReference type="InterPro" id="IPR013094">
    <property type="entry name" value="AB_hydrolase_3"/>
</dbReference>
<reference evidence="2 3" key="1">
    <citation type="submission" date="2018-08" db="EMBL/GenBank/DDBJ databases">
        <title>A genome reference for cultivated species of the human gut microbiota.</title>
        <authorList>
            <person name="Zou Y."/>
            <person name="Xue W."/>
            <person name="Luo G."/>
        </authorList>
    </citation>
    <scope>NUCLEOTIDE SEQUENCE [LARGE SCALE GENOMIC DNA]</scope>
    <source>
        <strain evidence="2 3">AF30-12BH</strain>
    </source>
</reference>
<evidence type="ECO:0000259" key="1">
    <source>
        <dbReference type="Pfam" id="PF07859"/>
    </source>
</evidence>
<dbReference type="AlphaFoldDB" id="A0AAE8AZC1"/>
<sequence>MKKLFYQNGMTADLPIMSPVKSKIDDLHHLASLTLISCGEDELYQQGIAYCNLLREAGVQVTFKEFPSSTHGFMETNSPEYKVKYAEEQIIERQKAFQFLSMHLKNEWKTKGA</sequence>
<name>A0AAE8AZC1_STRPA</name>